<dbReference type="Proteomes" id="UP000886335">
    <property type="component" value="Unassembled WGS sequence"/>
</dbReference>
<accession>A0A831STG2</accession>
<dbReference type="Gene3D" id="3.40.50.11010">
    <property type="match status" value="1"/>
</dbReference>
<dbReference type="Gene3D" id="3.40.50.2000">
    <property type="entry name" value="Glycogen Phosphorylase B"/>
    <property type="match status" value="1"/>
</dbReference>
<dbReference type="EMBL" id="DSBW01000172">
    <property type="protein sequence ID" value="HED31594.1"/>
    <property type="molecule type" value="Genomic_DNA"/>
</dbReference>
<protein>
    <submittedName>
        <fullName evidence="1">Glycosyltransferase family 1 protein</fullName>
    </submittedName>
</protein>
<reference evidence="1" key="1">
    <citation type="journal article" date="2020" name="mSystems">
        <title>Genome- and Community-Level Interaction Insights into Carbon Utilization and Element Cycling Functions of Hydrothermarchaeota in Hydrothermal Sediment.</title>
        <authorList>
            <person name="Zhou Z."/>
            <person name="Liu Y."/>
            <person name="Xu W."/>
            <person name="Pan J."/>
            <person name="Luo Z.H."/>
            <person name="Li M."/>
        </authorList>
    </citation>
    <scope>NUCLEOTIDE SEQUENCE [LARGE SCALE GENOMIC DNA]</scope>
    <source>
        <strain evidence="1">SpSt-1181</strain>
    </source>
</reference>
<sequence>MLENFNIVIVAVQHWDIDIGSNCKSIARELSASNRVLYVNTPLDRKTSILKSGEPRVRHRMNVIRGKQDGLEQIDTSLWTYYPSVITESINMLPDNALYTKLNGLNNRRFAAEIRKATQRTGFDHFVLFNDSEMFLGQQLKELLSPLLSIYYIRDNLVWLPYFARHGKRLEPLLIEKSDLVVANSDYLADYARQYNADSYMIGQGCDVKRFDDNLWNYSIPDDVATIPHPRIGYLGNLTSMRLDIDLLQAVATRRPDWNIVLAGPEDADFRSSSLHSLANVFFCGPQPLEKVPACIKAFDVAINPQIVNPLTIGNYPLKIDEYLAMGKPVVATKTRAMDFFRKFTYLAKNATEYEACIEQAINEDCATLQEQRRNFARSHTWRHSVELLSQQALRLLEESGRSTIQNSRAHV</sequence>
<gene>
    <name evidence="1" type="ORF">ENN50_07940</name>
</gene>
<dbReference type="AlphaFoldDB" id="A0A831STG2"/>
<evidence type="ECO:0000313" key="1">
    <source>
        <dbReference type="EMBL" id="HED31594.1"/>
    </source>
</evidence>
<dbReference type="SUPFAM" id="SSF53756">
    <property type="entry name" value="UDP-Glycosyltransferase/glycogen phosphorylase"/>
    <property type="match status" value="1"/>
</dbReference>
<dbReference type="PANTHER" id="PTHR12526">
    <property type="entry name" value="GLYCOSYLTRANSFERASE"/>
    <property type="match status" value="1"/>
</dbReference>
<name>A0A831STG2_PROAE</name>
<organism evidence="1">
    <name type="scientific">Prosthecochloris aestuarii</name>
    <dbReference type="NCBI Taxonomy" id="1102"/>
    <lineage>
        <taxon>Bacteria</taxon>
        <taxon>Pseudomonadati</taxon>
        <taxon>Chlorobiota</taxon>
        <taxon>Chlorobiia</taxon>
        <taxon>Chlorobiales</taxon>
        <taxon>Chlorobiaceae</taxon>
        <taxon>Prosthecochloris</taxon>
    </lineage>
</organism>
<proteinExistence type="predicted"/>
<dbReference type="Pfam" id="PF13692">
    <property type="entry name" value="Glyco_trans_1_4"/>
    <property type="match status" value="1"/>
</dbReference>
<comment type="caution">
    <text evidence="1">The sequence shown here is derived from an EMBL/GenBank/DDBJ whole genome shotgun (WGS) entry which is preliminary data.</text>
</comment>
<dbReference type="PANTHER" id="PTHR12526:SF630">
    <property type="entry name" value="GLYCOSYLTRANSFERASE"/>
    <property type="match status" value="1"/>
</dbReference>